<sequence length="650" mass="75841">MGSCASMKQKKIDGNVQIVSYKVCITAFIWNKESHNLFDFESHQACKKELELDFSATLSMVDNQIIALSENEYVKKQVQLLRVDCEQDYVTLSGMSQKSDQRVWAILCRRPEFESLNRGDIIKLGRMKLQLLDFNYDLDALQQQRDQTDINDEEIQSQDLDPDGCQCRICFQKNATVSNPLFSPCKCIGSMKYVHLHCLQVWIQQSIKVKNQQSSTQYIWKKMECEICKMPLKSTYTYQRQIFCIMQIQKPIVPYMIWKITSDDKSKEGIIQVMELQDRAEIKIGRIPDCDIKLKDISVSRSHALIKVIKQEDNQYKLILQDNNSKFGTLLYAQSDKLLKYNLPSLQKVLYQIGRVLVYIQFKDKGKSYNKQFTCYKHPDKIVVQTKINQNEQATIIPNVEKDKDNQMSFQTYNELHQEDIWDCIIDPIIKNNQQIGGLYLADIDCALSKELLQQLQIGALLSVIDEPKVITSSSIIHQVINIPDCTEQNIQEFFPKTNEFIERHRQHTNVMVHCFAGISRSASVVIAYIMQKFNWGFQRTLNSVIARRPQVKPNSGFVKQLIQYETQNRNRSSSQQHRILNTINTVIDKMPYQSDSKNNKYFQPSKLDLNQLEMEITKRQQDLQILRMKYQQLNDKIVNRNNVYVSAFE</sequence>
<evidence type="ECO:0000256" key="1">
    <source>
        <dbReference type="ARBA" id="ARBA00022723"/>
    </source>
</evidence>
<keyword evidence="2" id="KW-0863">Zinc-finger</keyword>
<evidence type="ECO:0000256" key="5">
    <source>
        <dbReference type="SAM" id="Coils"/>
    </source>
</evidence>
<dbReference type="SMART" id="SM00240">
    <property type="entry name" value="FHA"/>
    <property type="match status" value="1"/>
</dbReference>
<evidence type="ECO:0000256" key="3">
    <source>
        <dbReference type="ARBA" id="ARBA00022833"/>
    </source>
</evidence>
<dbReference type="GO" id="GO:0008270">
    <property type="term" value="F:zinc ion binding"/>
    <property type="evidence" value="ECO:0007669"/>
    <property type="project" value="UniProtKB-KW"/>
</dbReference>
<reference evidence="10" key="1">
    <citation type="submission" date="2021-01" db="EMBL/GenBank/DDBJ databases">
        <authorList>
            <consortium name="Genoscope - CEA"/>
            <person name="William W."/>
        </authorList>
    </citation>
    <scope>NUCLEOTIDE SEQUENCE</scope>
</reference>
<comment type="caution">
    <text evidence="10">The sequence shown here is derived from an EMBL/GenBank/DDBJ whole genome shotgun (WGS) entry which is preliminary data.</text>
</comment>
<dbReference type="InterPro" id="IPR000253">
    <property type="entry name" value="FHA_dom"/>
</dbReference>
<keyword evidence="4" id="KW-0378">Hydrolase</keyword>
<dbReference type="PROSITE" id="PS51292">
    <property type="entry name" value="ZF_RING_CH"/>
    <property type="match status" value="1"/>
</dbReference>
<dbReference type="Pfam" id="PF00782">
    <property type="entry name" value="DSPc"/>
    <property type="match status" value="1"/>
</dbReference>
<dbReference type="EMBL" id="CAJJDO010000024">
    <property type="protein sequence ID" value="CAD8153387.1"/>
    <property type="molecule type" value="Genomic_DNA"/>
</dbReference>
<feature type="domain" description="Tyrosine-protein phosphatase" evidence="7">
    <location>
        <begin position="431"/>
        <end position="571"/>
    </location>
</feature>
<dbReference type="PANTHER" id="PTHR46210:SF1">
    <property type="entry name" value="FHA DOMAIN-CONTAINING PROTEIN"/>
    <property type="match status" value="1"/>
</dbReference>
<evidence type="ECO:0000313" key="11">
    <source>
        <dbReference type="Proteomes" id="UP000689195"/>
    </source>
</evidence>
<keyword evidence="3" id="KW-0862">Zinc</keyword>
<evidence type="ECO:0000259" key="8">
    <source>
        <dbReference type="PROSITE" id="PS50056"/>
    </source>
</evidence>
<dbReference type="InterPro" id="IPR003595">
    <property type="entry name" value="Tyr_Pase_cat"/>
</dbReference>
<accession>A0A8S1TP58</accession>
<feature type="domain" description="Tyrosine specific protein phosphatases" evidence="8">
    <location>
        <begin position="492"/>
        <end position="550"/>
    </location>
</feature>
<dbReference type="PROSITE" id="PS50006">
    <property type="entry name" value="FHA_DOMAIN"/>
    <property type="match status" value="1"/>
</dbReference>
<evidence type="ECO:0000256" key="4">
    <source>
        <dbReference type="ARBA" id="ARBA00022912"/>
    </source>
</evidence>
<dbReference type="PROSITE" id="PS00383">
    <property type="entry name" value="TYR_PHOSPHATASE_1"/>
    <property type="match status" value="1"/>
</dbReference>
<gene>
    <name evidence="10" type="ORF">PPENT_87.1.T0240180</name>
</gene>
<dbReference type="PROSITE" id="PS50056">
    <property type="entry name" value="TYR_PHOSPHATASE_2"/>
    <property type="match status" value="1"/>
</dbReference>
<dbReference type="SMART" id="SM00195">
    <property type="entry name" value="DSPc"/>
    <property type="match status" value="1"/>
</dbReference>
<dbReference type="InterPro" id="IPR000340">
    <property type="entry name" value="Dual-sp_phosphatase_cat-dom"/>
</dbReference>
<dbReference type="PANTHER" id="PTHR46210">
    <property type="entry name" value="FHA DOMAIN-CONTAINING PROTEIN"/>
    <property type="match status" value="1"/>
</dbReference>
<dbReference type="PROSITE" id="PS50054">
    <property type="entry name" value="TYR_PHOSPHATASE_DUAL"/>
    <property type="match status" value="1"/>
</dbReference>
<evidence type="ECO:0000256" key="2">
    <source>
        <dbReference type="ARBA" id="ARBA00022771"/>
    </source>
</evidence>
<dbReference type="Proteomes" id="UP000689195">
    <property type="component" value="Unassembled WGS sequence"/>
</dbReference>
<dbReference type="FunFam" id="3.90.190.10:FF:000128">
    <property type="entry name" value="Uncharacterized protein"/>
    <property type="match status" value="1"/>
</dbReference>
<dbReference type="CDD" id="cd00060">
    <property type="entry name" value="FHA"/>
    <property type="match status" value="1"/>
</dbReference>
<protein>
    <submittedName>
        <fullName evidence="10">Uncharacterized protein</fullName>
    </submittedName>
</protein>
<feature type="coiled-coil region" evidence="5">
    <location>
        <begin position="610"/>
        <end position="637"/>
    </location>
</feature>
<name>A0A8S1TP58_9CILI</name>
<dbReference type="SMART" id="SM00744">
    <property type="entry name" value="RINGv"/>
    <property type="match status" value="1"/>
</dbReference>
<evidence type="ECO:0000259" key="7">
    <source>
        <dbReference type="PROSITE" id="PS50054"/>
    </source>
</evidence>
<dbReference type="InterPro" id="IPR011016">
    <property type="entry name" value="Znf_RING-CH"/>
</dbReference>
<proteinExistence type="predicted"/>
<dbReference type="InterPro" id="IPR000387">
    <property type="entry name" value="Tyr_Pase_dom"/>
</dbReference>
<dbReference type="Pfam" id="PF12906">
    <property type="entry name" value="RINGv"/>
    <property type="match status" value="1"/>
</dbReference>
<evidence type="ECO:0000259" key="6">
    <source>
        <dbReference type="PROSITE" id="PS50006"/>
    </source>
</evidence>
<keyword evidence="11" id="KW-1185">Reference proteome</keyword>
<keyword evidence="5" id="KW-0175">Coiled coil</keyword>
<dbReference type="Pfam" id="PF00498">
    <property type="entry name" value="FHA"/>
    <property type="match status" value="1"/>
</dbReference>
<keyword evidence="4" id="KW-0904">Protein phosphatase</keyword>
<evidence type="ECO:0000313" key="10">
    <source>
        <dbReference type="EMBL" id="CAD8153387.1"/>
    </source>
</evidence>
<dbReference type="GO" id="GO:0004721">
    <property type="term" value="F:phosphoprotein phosphatase activity"/>
    <property type="evidence" value="ECO:0007669"/>
    <property type="project" value="UniProtKB-KW"/>
</dbReference>
<organism evidence="10 11">
    <name type="scientific">Paramecium pentaurelia</name>
    <dbReference type="NCBI Taxonomy" id="43138"/>
    <lineage>
        <taxon>Eukaryota</taxon>
        <taxon>Sar</taxon>
        <taxon>Alveolata</taxon>
        <taxon>Ciliophora</taxon>
        <taxon>Intramacronucleata</taxon>
        <taxon>Oligohymenophorea</taxon>
        <taxon>Peniculida</taxon>
        <taxon>Parameciidae</taxon>
        <taxon>Paramecium</taxon>
    </lineage>
</organism>
<evidence type="ECO:0000259" key="9">
    <source>
        <dbReference type="PROSITE" id="PS51292"/>
    </source>
</evidence>
<feature type="domain" description="FHA" evidence="6">
    <location>
        <begin position="282"/>
        <end position="331"/>
    </location>
</feature>
<dbReference type="CDD" id="cd16495">
    <property type="entry name" value="RING_CH-C4HC3_MARCH"/>
    <property type="match status" value="1"/>
</dbReference>
<dbReference type="AlphaFoldDB" id="A0A8S1TP58"/>
<keyword evidence="1" id="KW-0479">Metal-binding</keyword>
<dbReference type="InterPro" id="IPR016130">
    <property type="entry name" value="Tyr_Pase_AS"/>
</dbReference>
<feature type="domain" description="RING-CH-type" evidence="9">
    <location>
        <begin position="159"/>
        <end position="235"/>
    </location>
</feature>
<dbReference type="InterPro" id="IPR020422">
    <property type="entry name" value="TYR_PHOSPHATASE_DUAL_dom"/>
</dbReference>
<dbReference type="SMART" id="SM00404">
    <property type="entry name" value="PTPc_motif"/>
    <property type="match status" value="1"/>
</dbReference>
<dbReference type="CDD" id="cd14498">
    <property type="entry name" value="DSP"/>
    <property type="match status" value="1"/>
</dbReference>